<feature type="compositionally biased region" description="Basic and acidic residues" evidence="1">
    <location>
        <begin position="82"/>
        <end position="102"/>
    </location>
</feature>
<keyword evidence="3" id="KW-1185">Reference proteome</keyword>
<name>A0AAJ0DJU6_9PEZI</name>
<dbReference type="EMBL" id="JAWDJX010000025">
    <property type="protein sequence ID" value="KAK3051552.1"/>
    <property type="molecule type" value="Genomic_DNA"/>
</dbReference>
<feature type="region of interest" description="Disordered" evidence="1">
    <location>
        <begin position="82"/>
        <end position="107"/>
    </location>
</feature>
<sequence length="183" mass="19980">MDVSGSLGPSRELLPPAYAETVLAPPTALRRTVKDTRQLILANASMMRPLLKVGGPIELVVAPSTGPRSFVSTTSNVRIRIRDDSPARDTRDRSPPRDRRPSDSGGARIAGKHYAALVSKNMESRSFMTDVVILGEPQDTVEEALEWMLDRTEIVVTEMLANHRKEAAVVCCRACGNVLRGDT</sequence>
<accession>A0AAJ0DJU6</accession>
<dbReference type="Proteomes" id="UP001271007">
    <property type="component" value="Unassembled WGS sequence"/>
</dbReference>
<proteinExistence type="predicted"/>
<evidence type="ECO:0000313" key="3">
    <source>
        <dbReference type="Proteomes" id="UP001271007"/>
    </source>
</evidence>
<organism evidence="2 3">
    <name type="scientific">Extremus antarcticus</name>
    <dbReference type="NCBI Taxonomy" id="702011"/>
    <lineage>
        <taxon>Eukaryota</taxon>
        <taxon>Fungi</taxon>
        <taxon>Dikarya</taxon>
        <taxon>Ascomycota</taxon>
        <taxon>Pezizomycotina</taxon>
        <taxon>Dothideomycetes</taxon>
        <taxon>Dothideomycetidae</taxon>
        <taxon>Mycosphaerellales</taxon>
        <taxon>Extremaceae</taxon>
        <taxon>Extremus</taxon>
    </lineage>
</organism>
<gene>
    <name evidence="2" type="ORF">LTR09_007207</name>
</gene>
<reference evidence="2" key="1">
    <citation type="submission" date="2023-04" db="EMBL/GenBank/DDBJ databases">
        <title>Black Yeasts Isolated from many extreme environments.</title>
        <authorList>
            <person name="Coleine C."/>
            <person name="Stajich J.E."/>
            <person name="Selbmann L."/>
        </authorList>
    </citation>
    <scope>NUCLEOTIDE SEQUENCE</scope>
    <source>
        <strain evidence="2">CCFEE 5312</strain>
    </source>
</reference>
<dbReference type="AlphaFoldDB" id="A0AAJ0DJU6"/>
<comment type="caution">
    <text evidence="2">The sequence shown here is derived from an EMBL/GenBank/DDBJ whole genome shotgun (WGS) entry which is preliminary data.</text>
</comment>
<protein>
    <submittedName>
        <fullName evidence="2">Uncharacterized protein</fullName>
    </submittedName>
</protein>
<evidence type="ECO:0000313" key="2">
    <source>
        <dbReference type="EMBL" id="KAK3051552.1"/>
    </source>
</evidence>
<evidence type="ECO:0000256" key="1">
    <source>
        <dbReference type="SAM" id="MobiDB-lite"/>
    </source>
</evidence>